<feature type="transmembrane region" description="Helical" evidence="1">
    <location>
        <begin position="29"/>
        <end position="46"/>
    </location>
</feature>
<feature type="transmembrane region" description="Helical" evidence="1">
    <location>
        <begin position="67"/>
        <end position="87"/>
    </location>
</feature>
<feature type="transmembrane region" description="Helical" evidence="1">
    <location>
        <begin position="93"/>
        <end position="115"/>
    </location>
</feature>
<dbReference type="NCBIfam" id="NF008528">
    <property type="entry name" value="PRK11463.1-2"/>
    <property type="match status" value="1"/>
</dbReference>
<dbReference type="RefSeq" id="WP_241369438.1">
    <property type="nucleotide sequence ID" value="NZ_JAKZFC010000003.1"/>
</dbReference>
<comment type="caution">
    <text evidence="2">The sequence shown here is derived from an EMBL/GenBank/DDBJ whole genome shotgun (WGS) entry which is preliminary data.</text>
</comment>
<keyword evidence="3" id="KW-1185">Reference proteome</keyword>
<dbReference type="Pfam" id="PF04186">
    <property type="entry name" value="FxsA"/>
    <property type="match status" value="1"/>
</dbReference>
<dbReference type="PANTHER" id="PTHR35335">
    <property type="entry name" value="UPF0716 PROTEIN FXSA"/>
    <property type="match status" value="1"/>
</dbReference>
<dbReference type="Proteomes" id="UP001316087">
    <property type="component" value="Unassembled WGS sequence"/>
</dbReference>
<evidence type="ECO:0000313" key="3">
    <source>
        <dbReference type="Proteomes" id="UP001316087"/>
    </source>
</evidence>
<sequence length="129" mass="14360">MKKLLWGMLALVFAEIAMLILIGKAIGVFYTLLLIVLTSVVGVLIAKQRGMKSYKDIQNSLQQGQPPGIAMIETFMIFIGGALMALPGFITDIIGLLFVLGITRNLFKPIIFYFLRKKMKKGNVIIVQR</sequence>
<reference evidence="2 3" key="1">
    <citation type="submission" date="2022-03" db="EMBL/GenBank/DDBJ databases">
        <authorList>
            <person name="Jo J.-H."/>
            <person name="Im W.-T."/>
        </authorList>
    </citation>
    <scope>NUCLEOTIDE SEQUENCE [LARGE SCALE GENOMIC DNA]</scope>
    <source>
        <strain evidence="2 3">MA9</strain>
    </source>
</reference>
<name>A0ABS9UDZ9_9BACL</name>
<evidence type="ECO:0000313" key="2">
    <source>
        <dbReference type="EMBL" id="MCH7322380.1"/>
    </source>
</evidence>
<dbReference type="PANTHER" id="PTHR35335:SF1">
    <property type="entry name" value="UPF0716 PROTEIN FXSA"/>
    <property type="match status" value="1"/>
</dbReference>
<organism evidence="2 3">
    <name type="scientific">Solibacillus palustris</name>
    <dbReference type="NCBI Taxonomy" id="2908203"/>
    <lineage>
        <taxon>Bacteria</taxon>
        <taxon>Bacillati</taxon>
        <taxon>Bacillota</taxon>
        <taxon>Bacilli</taxon>
        <taxon>Bacillales</taxon>
        <taxon>Caryophanaceae</taxon>
        <taxon>Solibacillus</taxon>
    </lineage>
</organism>
<proteinExistence type="predicted"/>
<gene>
    <name evidence="2" type="ORF">LZ480_10800</name>
</gene>
<dbReference type="EMBL" id="JAKZFC010000003">
    <property type="protein sequence ID" value="MCH7322380.1"/>
    <property type="molecule type" value="Genomic_DNA"/>
</dbReference>
<keyword evidence="1" id="KW-1133">Transmembrane helix</keyword>
<evidence type="ECO:0000256" key="1">
    <source>
        <dbReference type="SAM" id="Phobius"/>
    </source>
</evidence>
<keyword evidence="1" id="KW-0812">Transmembrane</keyword>
<keyword evidence="1" id="KW-0472">Membrane</keyword>
<protein>
    <submittedName>
        <fullName evidence="2">FxsA family protein</fullName>
    </submittedName>
</protein>
<accession>A0ABS9UDZ9</accession>
<dbReference type="InterPro" id="IPR007313">
    <property type="entry name" value="FxsA"/>
</dbReference>